<accession>A0ACD4C1Z6</accession>
<gene>
    <name evidence="1" type="ORF">N5C46_12675</name>
</gene>
<dbReference type="EMBL" id="CP104558">
    <property type="protein sequence ID" value="UXH42603.1"/>
    <property type="molecule type" value="Genomic_DNA"/>
</dbReference>
<evidence type="ECO:0000313" key="1">
    <source>
        <dbReference type="EMBL" id="UXH42603.1"/>
    </source>
</evidence>
<proteinExistence type="predicted"/>
<dbReference type="Proteomes" id="UP001064027">
    <property type="component" value="Chromosome"/>
</dbReference>
<organism evidence="1 2">
    <name type="scientific">Rossellomorea vietnamensis</name>
    <dbReference type="NCBI Taxonomy" id="218284"/>
    <lineage>
        <taxon>Bacteria</taxon>
        <taxon>Bacillati</taxon>
        <taxon>Bacillota</taxon>
        <taxon>Bacilli</taxon>
        <taxon>Bacillales</taxon>
        <taxon>Bacillaceae</taxon>
        <taxon>Rossellomorea</taxon>
    </lineage>
</organism>
<evidence type="ECO:0000313" key="2">
    <source>
        <dbReference type="Proteomes" id="UP001064027"/>
    </source>
</evidence>
<protein>
    <submittedName>
        <fullName evidence="1">Spermidine synthase</fullName>
    </submittedName>
</protein>
<name>A0ACD4C1Z6_9BACI</name>
<sequence>MSRKKDEPWLSDQFNPLKNTDKNQGGGHDPEPGSSGDEWDRVGLKEILAGDHTELYQGKSKFQDIHLLCTEDIRLYLNGQLQFSSVDERIYHEAFVHIPFYLTENVQSVLVLGGGDGLALREILKYPEVKSVDLVDIDSKMVELAQHNNDLMNLNNRAFNDKRVNAYIKDAKQYVKKNRKVYDLIIIDFPDPSNELLAGLYTAELFMDLRNVLSDDGVIVCQSNALDAAPTVFWSIGSTFERAGFYTDQYHTIIPSFGDWGFTLASKKRMKRRFARRNGYHRTLPDDIERLFQFHPDYLHYKRRAIVNSERNLKLHIIFNEENDW</sequence>
<reference evidence="1" key="1">
    <citation type="submission" date="2022-09" db="EMBL/GenBank/DDBJ databases">
        <title>Complete genome sequence of Rossellomorea vietnamensis strain RL-WG62, a newly isolated PGPR with the potential for plant salinity stress alleviation.</title>
        <authorList>
            <person name="Ren L."/>
            <person name="Wang G."/>
            <person name="Hu H."/>
        </authorList>
    </citation>
    <scope>NUCLEOTIDE SEQUENCE</scope>
    <source>
        <strain evidence="1">RL-WG62</strain>
    </source>
</reference>
<keyword evidence="2" id="KW-1185">Reference proteome</keyword>